<evidence type="ECO:0000313" key="1">
    <source>
        <dbReference type="EMBL" id="SDI29324.1"/>
    </source>
</evidence>
<protein>
    <submittedName>
        <fullName evidence="1">Uncharacterized protein</fullName>
    </submittedName>
</protein>
<organism evidence="1 2">
    <name type="scientific">Alteribacillus bidgolensis</name>
    <dbReference type="NCBI Taxonomy" id="930129"/>
    <lineage>
        <taxon>Bacteria</taxon>
        <taxon>Bacillati</taxon>
        <taxon>Bacillota</taxon>
        <taxon>Bacilli</taxon>
        <taxon>Bacillales</taxon>
        <taxon>Bacillaceae</taxon>
        <taxon>Alteribacillus</taxon>
    </lineage>
</organism>
<dbReference type="Proteomes" id="UP000199017">
    <property type="component" value="Unassembled WGS sequence"/>
</dbReference>
<evidence type="ECO:0000313" key="2">
    <source>
        <dbReference type="Proteomes" id="UP000199017"/>
    </source>
</evidence>
<dbReference type="EMBL" id="FNDU01000006">
    <property type="protein sequence ID" value="SDI29324.1"/>
    <property type="molecule type" value="Genomic_DNA"/>
</dbReference>
<gene>
    <name evidence="1" type="ORF">SAMN05216352_106158</name>
</gene>
<accession>A0A1G8JDH4</accession>
<name>A0A1G8JDH4_9BACI</name>
<sequence>MHDTFKDVRKEMEEIGIVYRDIRKIYGDEIEIIYLDPRNTFSILVYFLRHWKAGSICFFELCKVICFGIRRSSFFYNGHWLNPDKTWEKDELLHKLEEMRQ</sequence>
<dbReference type="RefSeq" id="WP_091585108.1">
    <property type="nucleotide sequence ID" value="NZ_FNDU01000006.1"/>
</dbReference>
<reference evidence="1 2" key="1">
    <citation type="submission" date="2016-10" db="EMBL/GenBank/DDBJ databases">
        <authorList>
            <person name="de Groot N.N."/>
        </authorList>
    </citation>
    <scope>NUCLEOTIDE SEQUENCE [LARGE SCALE GENOMIC DNA]</scope>
    <source>
        <strain evidence="2">P4B,CCM 7963,CECT 7998,DSM 25260,IBRC-M 10614,KCTC 13821</strain>
    </source>
</reference>
<proteinExistence type="predicted"/>
<dbReference type="AlphaFoldDB" id="A0A1G8JDH4"/>
<dbReference type="OrthoDB" id="2989608at2"/>
<dbReference type="STRING" id="930129.SAMN05216352_106158"/>
<keyword evidence="2" id="KW-1185">Reference proteome</keyword>